<evidence type="ECO:0000313" key="2">
    <source>
        <dbReference type="Proteomes" id="UP001162131"/>
    </source>
</evidence>
<dbReference type="Proteomes" id="UP001162131">
    <property type="component" value="Unassembled WGS sequence"/>
</dbReference>
<keyword evidence="2" id="KW-1185">Reference proteome</keyword>
<reference evidence="1" key="1">
    <citation type="submission" date="2021-09" db="EMBL/GenBank/DDBJ databases">
        <authorList>
            <consortium name="AG Swart"/>
            <person name="Singh M."/>
            <person name="Singh A."/>
            <person name="Seah K."/>
            <person name="Emmerich C."/>
        </authorList>
    </citation>
    <scope>NUCLEOTIDE SEQUENCE</scope>
    <source>
        <strain evidence="1">ATCC30299</strain>
    </source>
</reference>
<comment type="caution">
    <text evidence="1">The sequence shown here is derived from an EMBL/GenBank/DDBJ whole genome shotgun (WGS) entry which is preliminary data.</text>
</comment>
<accession>A0AAU9J554</accession>
<proteinExistence type="predicted"/>
<dbReference type="EMBL" id="CAJZBQ010000028">
    <property type="protein sequence ID" value="CAG9321381.1"/>
    <property type="molecule type" value="Genomic_DNA"/>
</dbReference>
<dbReference type="AlphaFoldDB" id="A0AAU9J554"/>
<organism evidence="1 2">
    <name type="scientific">Blepharisma stoltei</name>
    <dbReference type="NCBI Taxonomy" id="1481888"/>
    <lineage>
        <taxon>Eukaryota</taxon>
        <taxon>Sar</taxon>
        <taxon>Alveolata</taxon>
        <taxon>Ciliophora</taxon>
        <taxon>Postciliodesmatophora</taxon>
        <taxon>Heterotrichea</taxon>
        <taxon>Heterotrichida</taxon>
        <taxon>Blepharismidae</taxon>
        <taxon>Blepharisma</taxon>
    </lineage>
</organism>
<name>A0AAU9J554_9CILI</name>
<protein>
    <submittedName>
        <fullName evidence="1">Uncharacterized protein</fullName>
    </submittedName>
</protein>
<evidence type="ECO:0000313" key="1">
    <source>
        <dbReference type="EMBL" id="CAG9321381.1"/>
    </source>
</evidence>
<sequence length="85" mass="10427">MLQELFYNRLSSHAFWRKNISFFIFQLRFDNSLFNANRAISIFFGLQKIFFNPLSSISRQSNPQTYSEFWNWSCPIIKNKHRYNY</sequence>
<gene>
    <name evidence="1" type="ORF">BSTOLATCC_MIC28664</name>
</gene>